<dbReference type="GO" id="GO:0016301">
    <property type="term" value="F:kinase activity"/>
    <property type="evidence" value="ECO:0007669"/>
    <property type="project" value="UniProtKB-KW"/>
</dbReference>
<dbReference type="PANTHER" id="PTHR47481">
    <property type="match status" value="1"/>
</dbReference>
<dbReference type="PANTHER" id="PTHR47481:SF10">
    <property type="entry name" value="COPIA-LIKE POLYPROTEIN_RETROTRANSPOSON"/>
    <property type="match status" value="1"/>
</dbReference>
<sequence>MAELRSIKLDDLSMEAYFRKIKSIATILTSLDYPINDGDVVHYALEGLPDTYDHVCGIMYHKDTFPDLKTARSMLITEEMRLKFKSLALSVDSSSSSHMILMAESGTHRRPPSPQVKAWRSYLNFAKGSC</sequence>
<reference evidence="1" key="1">
    <citation type="journal article" date="2019" name="Sci. Rep.">
        <title>Draft genome of Tanacetum cinerariifolium, the natural source of mosquito coil.</title>
        <authorList>
            <person name="Yamashiro T."/>
            <person name="Shiraishi A."/>
            <person name="Satake H."/>
            <person name="Nakayama K."/>
        </authorList>
    </citation>
    <scope>NUCLEOTIDE SEQUENCE</scope>
</reference>
<dbReference type="AlphaFoldDB" id="A0A6L2KE00"/>
<name>A0A6L2KE00_TANCI</name>
<keyword evidence="1" id="KW-0808">Transferase</keyword>
<dbReference type="Pfam" id="PF14223">
    <property type="entry name" value="Retrotran_gag_2"/>
    <property type="match status" value="1"/>
</dbReference>
<accession>A0A6L2KE00</accession>
<gene>
    <name evidence="1" type="ORF">Tci_019564</name>
</gene>
<proteinExistence type="predicted"/>
<dbReference type="EMBL" id="BKCJ010002293">
    <property type="protein sequence ID" value="GEU47586.1"/>
    <property type="molecule type" value="Genomic_DNA"/>
</dbReference>
<evidence type="ECO:0000313" key="1">
    <source>
        <dbReference type="EMBL" id="GEU47586.1"/>
    </source>
</evidence>
<protein>
    <submittedName>
        <fullName evidence="1">Hybrid signal transduction histidine kinase M</fullName>
    </submittedName>
</protein>
<keyword evidence="1" id="KW-0418">Kinase</keyword>
<organism evidence="1">
    <name type="scientific">Tanacetum cinerariifolium</name>
    <name type="common">Dalmatian daisy</name>
    <name type="synonym">Chrysanthemum cinerariifolium</name>
    <dbReference type="NCBI Taxonomy" id="118510"/>
    <lineage>
        <taxon>Eukaryota</taxon>
        <taxon>Viridiplantae</taxon>
        <taxon>Streptophyta</taxon>
        <taxon>Embryophyta</taxon>
        <taxon>Tracheophyta</taxon>
        <taxon>Spermatophyta</taxon>
        <taxon>Magnoliopsida</taxon>
        <taxon>eudicotyledons</taxon>
        <taxon>Gunneridae</taxon>
        <taxon>Pentapetalae</taxon>
        <taxon>asterids</taxon>
        <taxon>campanulids</taxon>
        <taxon>Asterales</taxon>
        <taxon>Asteraceae</taxon>
        <taxon>Asteroideae</taxon>
        <taxon>Anthemideae</taxon>
        <taxon>Anthemidinae</taxon>
        <taxon>Tanacetum</taxon>
    </lineage>
</organism>
<comment type="caution">
    <text evidence="1">The sequence shown here is derived from an EMBL/GenBank/DDBJ whole genome shotgun (WGS) entry which is preliminary data.</text>
</comment>